<organism evidence="1 2">
    <name type="scientific">Allacma fusca</name>
    <dbReference type="NCBI Taxonomy" id="39272"/>
    <lineage>
        <taxon>Eukaryota</taxon>
        <taxon>Metazoa</taxon>
        <taxon>Ecdysozoa</taxon>
        <taxon>Arthropoda</taxon>
        <taxon>Hexapoda</taxon>
        <taxon>Collembola</taxon>
        <taxon>Symphypleona</taxon>
        <taxon>Sminthuridae</taxon>
        <taxon>Allacma</taxon>
    </lineage>
</organism>
<comment type="caution">
    <text evidence="1">The sequence shown here is derived from an EMBL/GenBank/DDBJ whole genome shotgun (WGS) entry which is preliminary data.</text>
</comment>
<protein>
    <submittedName>
        <fullName evidence="1">Uncharacterized protein</fullName>
    </submittedName>
</protein>
<name>A0A8J2NSX8_9HEXA</name>
<accession>A0A8J2NSX8</accession>
<dbReference type="Proteomes" id="UP000708208">
    <property type="component" value="Unassembled WGS sequence"/>
</dbReference>
<evidence type="ECO:0000313" key="1">
    <source>
        <dbReference type="EMBL" id="CAG7719943.1"/>
    </source>
</evidence>
<dbReference type="EMBL" id="CAJVCH010065923">
    <property type="protein sequence ID" value="CAG7719943.1"/>
    <property type="molecule type" value="Genomic_DNA"/>
</dbReference>
<gene>
    <name evidence="1" type="ORF">AFUS01_LOCUS9240</name>
</gene>
<proteinExistence type="predicted"/>
<sequence>MSLRPDQPLSIESLKGLRDRKSPLYKNSPTVDVASRYRETCLYFEDLWRRTGLKPLKYFLSSGRAPLESSELDFDNMGMA</sequence>
<dbReference type="AlphaFoldDB" id="A0A8J2NSX8"/>
<evidence type="ECO:0000313" key="2">
    <source>
        <dbReference type="Proteomes" id="UP000708208"/>
    </source>
</evidence>
<keyword evidence="2" id="KW-1185">Reference proteome</keyword>
<reference evidence="1" key="1">
    <citation type="submission" date="2021-06" db="EMBL/GenBank/DDBJ databases">
        <authorList>
            <person name="Hodson N. C."/>
            <person name="Mongue J. A."/>
            <person name="Jaron S. K."/>
        </authorList>
    </citation>
    <scope>NUCLEOTIDE SEQUENCE</scope>
</reference>